<evidence type="ECO:0000259" key="3">
    <source>
        <dbReference type="Pfam" id="PF08541"/>
    </source>
</evidence>
<accession>A0ABW5N984</accession>
<dbReference type="PANTHER" id="PTHR34069">
    <property type="entry name" value="3-OXOACYL-[ACYL-CARRIER-PROTEIN] SYNTHASE 3"/>
    <property type="match status" value="1"/>
</dbReference>
<feature type="domain" description="Beta-ketoacyl-[acyl-carrier-protein] synthase III C-terminal" evidence="3">
    <location>
        <begin position="244"/>
        <end position="333"/>
    </location>
</feature>
<dbReference type="InterPro" id="IPR013747">
    <property type="entry name" value="ACP_syn_III_C"/>
</dbReference>
<dbReference type="Pfam" id="PF08545">
    <property type="entry name" value="ACP_syn_III"/>
    <property type="match status" value="1"/>
</dbReference>
<dbReference type="SUPFAM" id="SSF53901">
    <property type="entry name" value="Thiolase-like"/>
    <property type="match status" value="1"/>
</dbReference>
<comment type="caution">
    <text evidence="5">The sequence shown here is derived from an EMBL/GenBank/DDBJ whole genome shotgun (WGS) entry which is preliminary data.</text>
</comment>
<dbReference type="RefSeq" id="WP_176028983.1">
    <property type="nucleotide sequence ID" value="NZ_JBHSJV010000001.1"/>
</dbReference>
<evidence type="ECO:0000256" key="1">
    <source>
        <dbReference type="ARBA" id="ARBA00022679"/>
    </source>
</evidence>
<dbReference type="Pfam" id="PF08541">
    <property type="entry name" value="ACP_syn_III_C"/>
    <property type="match status" value="1"/>
</dbReference>
<protein>
    <submittedName>
        <fullName evidence="5">3-oxoacyl-ACP synthase III family protein</fullName>
    </submittedName>
</protein>
<evidence type="ECO:0000313" key="6">
    <source>
        <dbReference type="Proteomes" id="UP001597459"/>
    </source>
</evidence>
<dbReference type="EMBL" id="JBHULX010000021">
    <property type="protein sequence ID" value="MFD2591376.1"/>
    <property type="molecule type" value="Genomic_DNA"/>
</dbReference>
<dbReference type="InterPro" id="IPR013751">
    <property type="entry name" value="ACP_syn_III_N"/>
</dbReference>
<dbReference type="Proteomes" id="UP001597459">
    <property type="component" value="Unassembled WGS sequence"/>
</dbReference>
<evidence type="ECO:0000256" key="2">
    <source>
        <dbReference type="ARBA" id="ARBA00023315"/>
    </source>
</evidence>
<dbReference type="Gene3D" id="3.40.47.10">
    <property type="match status" value="1"/>
</dbReference>
<keyword evidence="6" id="KW-1185">Reference proteome</keyword>
<feature type="domain" description="Beta-ketoacyl-[acyl-carrier-protein] synthase III N-terminal" evidence="4">
    <location>
        <begin position="107"/>
        <end position="184"/>
    </location>
</feature>
<name>A0ABW5N984_9FLAO</name>
<sequence length="333" mass="36744">MVASKISQLAYYLPTATLSNEELQKEFPELDIDKTESKLGIKKRHISAQNETALDLAVKASENVLSNFDKEAIDFVILCTQSPDYFLPTSACILQDRLQLKKDIGALDYNLGCSGFVYGLAMAKGLIKGNIASNVLLVTAETYSKYLHKRDRGNRSIFGDGATATIISSSDKEQIMDFVLGTDGGGKDKLIVHNGAMRNCTEFAAEEVIDKSGNITSRNHLMMNGPDIFNFTIKNIPQAVSQCLSKNNITLEDIDFVIFHQANKYILEYLRKKTKIPESKFYINLENTGNTVSCTIPIAIQDCLNSKKIKAGDKVMLVGFGVGLSWAMTVVEI</sequence>
<keyword evidence="2" id="KW-0012">Acyltransferase</keyword>
<organism evidence="5 6">
    <name type="scientific">Aquimarina hainanensis</name>
    <dbReference type="NCBI Taxonomy" id="1578017"/>
    <lineage>
        <taxon>Bacteria</taxon>
        <taxon>Pseudomonadati</taxon>
        <taxon>Bacteroidota</taxon>
        <taxon>Flavobacteriia</taxon>
        <taxon>Flavobacteriales</taxon>
        <taxon>Flavobacteriaceae</taxon>
        <taxon>Aquimarina</taxon>
    </lineage>
</organism>
<reference evidence="6" key="1">
    <citation type="journal article" date="2019" name="Int. J. Syst. Evol. Microbiol.">
        <title>The Global Catalogue of Microorganisms (GCM) 10K type strain sequencing project: providing services to taxonomists for standard genome sequencing and annotation.</title>
        <authorList>
            <consortium name="The Broad Institute Genomics Platform"/>
            <consortium name="The Broad Institute Genome Sequencing Center for Infectious Disease"/>
            <person name="Wu L."/>
            <person name="Ma J."/>
        </authorList>
    </citation>
    <scope>NUCLEOTIDE SEQUENCE [LARGE SCALE GENOMIC DNA]</scope>
    <source>
        <strain evidence="6">KCTC 42423</strain>
    </source>
</reference>
<gene>
    <name evidence="5" type="ORF">ACFSTE_11120</name>
</gene>
<dbReference type="NCBIfam" id="NF006829">
    <property type="entry name" value="PRK09352.1"/>
    <property type="match status" value="1"/>
</dbReference>
<dbReference type="CDD" id="cd00830">
    <property type="entry name" value="KAS_III"/>
    <property type="match status" value="1"/>
</dbReference>
<dbReference type="InterPro" id="IPR016039">
    <property type="entry name" value="Thiolase-like"/>
</dbReference>
<proteinExistence type="predicted"/>
<keyword evidence="1" id="KW-0808">Transferase</keyword>
<dbReference type="PANTHER" id="PTHR34069:SF2">
    <property type="entry name" value="BETA-KETOACYL-[ACYL-CARRIER-PROTEIN] SYNTHASE III"/>
    <property type="match status" value="1"/>
</dbReference>
<evidence type="ECO:0000259" key="4">
    <source>
        <dbReference type="Pfam" id="PF08545"/>
    </source>
</evidence>
<evidence type="ECO:0000313" key="5">
    <source>
        <dbReference type="EMBL" id="MFD2591376.1"/>
    </source>
</evidence>